<feature type="region of interest" description="Disordered" evidence="1">
    <location>
        <begin position="1"/>
        <end position="91"/>
    </location>
</feature>
<evidence type="ECO:0000313" key="3">
    <source>
        <dbReference type="Proteomes" id="UP001516400"/>
    </source>
</evidence>
<organism evidence="2 3">
    <name type="scientific">Cryptolaemus montrouzieri</name>
    <dbReference type="NCBI Taxonomy" id="559131"/>
    <lineage>
        <taxon>Eukaryota</taxon>
        <taxon>Metazoa</taxon>
        <taxon>Ecdysozoa</taxon>
        <taxon>Arthropoda</taxon>
        <taxon>Hexapoda</taxon>
        <taxon>Insecta</taxon>
        <taxon>Pterygota</taxon>
        <taxon>Neoptera</taxon>
        <taxon>Endopterygota</taxon>
        <taxon>Coleoptera</taxon>
        <taxon>Polyphaga</taxon>
        <taxon>Cucujiformia</taxon>
        <taxon>Coccinelloidea</taxon>
        <taxon>Coccinellidae</taxon>
        <taxon>Scymninae</taxon>
        <taxon>Scymnini</taxon>
        <taxon>Cryptolaemus</taxon>
    </lineage>
</organism>
<comment type="caution">
    <text evidence="2">The sequence shown here is derived from an EMBL/GenBank/DDBJ whole genome shotgun (WGS) entry which is preliminary data.</text>
</comment>
<reference evidence="2 3" key="1">
    <citation type="journal article" date="2021" name="BMC Biol.">
        <title>Horizontally acquired antibacterial genes associated with adaptive radiation of ladybird beetles.</title>
        <authorList>
            <person name="Li H.S."/>
            <person name="Tang X.F."/>
            <person name="Huang Y.H."/>
            <person name="Xu Z.Y."/>
            <person name="Chen M.L."/>
            <person name="Du X.Y."/>
            <person name="Qiu B.Y."/>
            <person name="Chen P.T."/>
            <person name="Zhang W."/>
            <person name="Slipinski A."/>
            <person name="Escalona H.E."/>
            <person name="Waterhouse R.M."/>
            <person name="Zwick A."/>
            <person name="Pang H."/>
        </authorList>
    </citation>
    <scope>NUCLEOTIDE SEQUENCE [LARGE SCALE GENOMIC DNA]</scope>
    <source>
        <strain evidence="2">SYSU2018</strain>
    </source>
</reference>
<evidence type="ECO:0000313" key="2">
    <source>
        <dbReference type="EMBL" id="KAL3273341.1"/>
    </source>
</evidence>
<evidence type="ECO:0000256" key="1">
    <source>
        <dbReference type="SAM" id="MobiDB-lite"/>
    </source>
</evidence>
<gene>
    <name evidence="2" type="ORF">HHI36_014790</name>
</gene>
<proteinExistence type="predicted"/>
<dbReference type="AlphaFoldDB" id="A0ABD2N4V6"/>
<keyword evidence="3" id="KW-1185">Reference proteome</keyword>
<sequence>MPNEENLMLSENHSTIRSNSNVDGPVVKTSEFNSPRKKLRKRLGTSSDWNEKKRKYKGQKGVEYKDRHGKCKTTTKSLKSSRNLTTKEKHNEFVTRVPVRRRKKKVVEDNDESRRSLETHIENLTQKCKEPQVSLLELGEKHQNITAELREDIQKFTYDATSTSFAEEQYERNIKDLKKTLKDSEDRSLLQRSNLEILIEKEKKRKKN</sequence>
<accession>A0ABD2N4V6</accession>
<name>A0ABD2N4V6_9CUCU</name>
<dbReference type="EMBL" id="JABFTP020000062">
    <property type="protein sequence ID" value="KAL3273341.1"/>
    <property type="molecule type" value="Genomic_DNA"/>
</dbReference>
<dbReference type="Proteomes" id="UP001516400">
    <property type="component" value="Unassembled WGS sequence"/>
</dbReference>
<feature type="compositionally biased region" description="Polar residues" evidence="1">
    <location>
        <begin position="9"/>
        <end position="22"/>
    </location>
</feature>
<feature type="compositionally biased region" description="Low complexity" evidence="1">
    <location>
        <begin position="74"/>
        <end position="84"/>
    </location>
</feature>
<protein>
    <submittedName>
        <fullName evidence="2">Uncharacterized protein</fullName>
    </submittedName>
</protein>